<sequence>MQYAEDENDCGCIVNTRFFRTGENLVVKNLGNGKDQDPLNPCGGFQLTIGVLDPYLKKNCDELILNSSNVVFKEKMALLKNSVNDTVEKVFPIYNGNHVGNNFTNPLTGPVVPETEQSVSVPYHEALKATAHNHLTAPDKRHIGTFSPNDLIGFANLLTYAEENQSPIKKEEFAFYLVCSEGNYALKITDFDKLYNFAVKYGTNKDFQDKIDKFYKENKMVHGKEKVEQNIGFLKLMKKHDIGVDYYEADENFENWKKLELNSSENNINKIPCN</sequence>
<dbReference type="EMBL" id="JAABLM010000001">
    <property type="protein sequence ID" value="NBL63849.1"/>
    <property type="molecule type" value="Genomic_DNA"/>
</dbReference>
<keyword evidence="2" id="KW-1185">Reference proteome</keyword>
<reference evidence="2" key="1">
    <citation type="submission" date="2020-01" db="EMBL/GenBank/DDBJ databases">
        <title>Sphingomonas sp. strain CSW-10.</title>
        <authorList>
            <person name="Chen W.-M."/>
        </authorList>
    </citation>
    <scope>NUCLEOTIDE SEQUENCE [LARGE SCALE GENOMIC DNA]</scope>
    <source>
        <strain evidence="2">NST-5</strain>
    </source>
</reference>
<dbReference type="RefSeq" id="WP_166535675.1">
    <property type="nucleotide sequence ID" value="NZ_JAABLM010000001.1"/>
</dbReference>
<proteinExistence type="predicted"/>
<organism evidence="1 2">
    <name type="scientific">Flavobacterium ichthyis</name>
    <dbReference type="NCBI Taxonomy" id="2698827"/>
    <lineage>
        <taxon>Bacteria</taxon>
        <taxon>Pseudomonadati</taxon>
        <taxon>Bacteroidota</taxon>
        <taxon>Flavobacteriia</taxon>
        <taxon>Flavobacteriales</taxon>
        <taxon>Flavobacteriaceae</taxon>
        <taxon>Flavobacterium</taxon>
    </lineage>
</organism>
<comment type="caution">
    <text evidence="1">The sequence shown here is derived from an EMBL/GenBank/DDBJ whole genome shotgun (WGS) entry which is preliminary data.</text>
</comment>
<protein>
    <submittedName>
        <fullName evidence="1">Uncharacterized protein</fullName>
    </submittedName>
</protein>
<dbReference type="Proteomes" id="UP000798602">
    <property type="component" value="Unassembled WGS sequence"/>
</dbReference>
<evidence type="ECO:0000313" key="1">
    <source>
        <dbReference type="EMBL" id="NBL63849.1"/>
    </source>
</evidence>
<name>A0ABW9Z589_9FLAO</name>
<gene>
    <name evidence="1" type="ORF">GV828_01400</name>
</gene>
<accession>A0ABW9Z589</accession>
<evidence type="ECO:0000313" key="2">
    <source>
        <dbReference type="Proteomes" id="UP000798602"/>
    </source>
</evidence>